<evidence type="ECO:0000313" key="1">
    <source>
        <dbReference type="EMBL" id="NRV11110.1"/>
    </source>
</evidence>
<dbReference type="RefSeq" id="WP_155772809.1">
    <property type="nucleotide sequence ID" value="NZ_CP016090.1"/>
</dbReference>
<dbReference type="AlphaFoldDB" id="A0A9Q5CR10"/>
<gene>
    <name evidence="1" type="ORF">DFH45_004073</name>
</gene>
<name>A0A9Q5CR10_CLOBE</name>
<proteinExistence type="predicted"/>
<organism evidence="1 2">
    <name type="scientific">Clostridium beijerinckii</name>
    <name type="common">Clostridium MP</name>
    <dbReference type="NCBI Taxonomy" id="1520"/>
    <lineage>
        <taxon>Bacteria</taxon>
        <taxon>Bacillati</taxon>
        <taxon>Bacillota</taxon>
        <taxon>Clostridia</taxon>
        <taxon>Eubacteriales</taxon>
        <taxon>Clostridiaceae</taxon>
        <taxon>Clostridium</taxon>
    </lineage>
</organism>
<evidence type="ECO:0000313" key="2">
    <source>
        <dbReference type="Proteomes" id="UP000821656"/>
    </source>
</evidence>
<sequence>MEIHINIGGDGGTEVIGFSELEVGNQYDAKACDELSSVLNLPNRGDRKSYCYY</sequence>
<dbReference type="Proteomes" id="UP000821656">
    <property type="component" value="Unassembled WGS sequence"/>
</dbReference>
<accession>A0A9Q5CR10</accession>
<comment type="caution">
    <text evidence="1">The sequence shown here is derived from an EMBL/GenBank/DDBJ whole genome shotgun (WGS) entry which is preliminary data.</text>
</comment>
<dbReference type="EMBL" id="JABSXK010000001">
    <property type="protein sequence ID" value="NRV11110.1"/>
    <property type="molecule type" value="Genomic_DNA"/>
</dbReference>
<protein>
    <submittedName>
        <fullName evidence="1">Uncharacterized protein</fullName>
    </submittedName>
</protein>
<reference evidence="1" key="1">
    <citation type="submission" date="2020-05" db="EMBL/GenBank/DDBJ databases">
        <title>Genomic insights into acetone-butanol-ethanol (ABE) fermentation by sequencing solventogenic clostridia strains.</title>
        <authorList>
            <person name="Brown S."/>
        </authorList>
    </citation>
    <scope>NUCLEOTIDE SEQUENCE</scope>
    <source>
        <strain evidence="1">DJ126</strain>
    </source>
</reference>